<comment type="caution">
    <text evidence="2">The sequence shown here is derived from an EMBL/GenBank/DDBJ whole genome shotgun (WGS) entry which is preliminary data.</text>
</comment>
<evidence type="ECO:0000313" key="2">
    <source>
        <dbReference type="EMBL" id="GHM59732.1"/>
    </source>
</evidence>
<reference evidence="2 3" key="1">
    <citation type="journal article" date="2021" name="Microb. Ecol.">
        <title>Candidatus Mesenet longicola: Novel Endosymbionts of Brontispa longissima that Induce Cytoplasmic Incompatibility.</title>
        <authorList>
            <person name="Takano S."/>
            <person name="Gotoh Y."/>
            <person name="Hayashi T."/>
        </authorList>
    </citation>
    <scope>NUCLEOTIDE SEQUENCE [LARGE SCALE GENOMIC DNA]</scope>
    <source>
        <strain evidence="2">L5</strain>
    </source>
</reference>
<keyword evidence="3" id="KW-1185">Reference proteome</keyword>
<feature type="transmembrane region" description="Helical" evidence="1">
    <location>
        <begin position="27"/>
        <end position="52"/>
    </location>
</feature>
<dbReference type="EMBL" id="BNGU01000031">
    <property type="protein sequence ID" value="GHM59732.1"/>
    <property type="molecule type" value="Genomic_DNA"/>
</dbReference>
<organism evidence="2 3">
    <name type="scientific">Candidatus Mesenet longicola</name>
    <dbReference type="NCBI Taxonomy" id="1892558"/>
    <lineage>
        <taxon>Bacteria</taxon>
        <taxon>Pseudomonadati</taxon>
        <taxon>Pseudomonadota</taxon>
        <taxon>Alphaproteobacteria</taxon>
        <taxon>Rickettsiales</taxon>
        <taxon>Anaplasmataceae</taxon>
        <taxon>Candidatus Mesenet</taxon>
    </lineage>
</organism>
<dbReference type="Proteomes" id="UP000637906">
    <property type="component" value="Unassembled WGS sequence"/>
</dbReference>
<dbReference type="AlphaFoldDB" id="A0A8J3MN14"/>
<evidence type="ECO:0000313" key="3">
    <source>
        <dbReference type="Proteomes" id="UP000637906"/>
    </source>
</evidence>
<keyword evidence="1" id="KW-0472">Membrane</keyword>
<keyword evidence="1" id="KW-1133">Transmembrane helix</keyword>
<protein>
    <submittedName>
        <fullName evidence="2">Uncharacterized protein</fullName>
    </submittedName>
</protein>
<gene>
    <name evidence="2" type="ORF">sL5_07250</name>
</gene>
<feature type="transmembrane region" description="Helical" evidence="1">
    <location>
        <begin position="72"/>
        <end position="92"/>
    </location>
</feature>
<name>A0A8J3MN14_9RICK</name>
<evidence type="ECO:0000256" key="1">
    <source>
        <dbReference type="SAM" id="Phobius"/>
    </source>
</evidence>
<proteinExistence type="predicted"/>
<accession>A0A8J3MN14</accession>
<sequence>MYKLYATWCYWYCGPNDTKAGHVARMICWLSTISIVTSGIFYLPYYVAATYIDHSKIKHDVHPSLFVKFSTMSFYLGLLDYIVTPVIGHGFCSMIGTTHRDQIVNIGQEDYELPSSITILPSYQELFFSDEPPSYEEISIV</sequence>
<keyword evidence="1" id="KW-0812">Transmembrane</keyword>